<organism evidence="1 2">
    <name type="scientific">Morella rubra</name>
    <name type="common">Chinese bayberry</name>
    <dbReference type="NCBI Taxonomy" id="262757"/>
    <lineage>
        <taxon>Eukaryota</taxon>
        <taxon>Viridiplantae</taxon>
        <taxon>Streptophyta</taxon>
        <taxon>Embryophyta</taxon>
        <taxon>Tracheophyta</taxon>
        <taxon>Spermatophyta</taxon>
        <taxon>Magnoliopsida</taxon>
        <taxon>eudicotyledons</taxon>
        <taxon>Gunneridae</taxon>
        <taxon>Pentapetalae</taxon>
        <taxon>rosids</taxon>
        <taxon>fabids</taxon>
        <taxon>Fagales</taxon>
        <taxon>Myricaceae</taxon>
        <taxon>Morella</taxon>
    </lineage>
</organism>
<dbReference type="AlphaFoldDB" id="A0A6A1WLK8"/>
<evidence type="ECO:0000313" key="2">
    <source>
        <dbReference type="Proteomes" id="UP000516437"/>
    </source>
</evidence>
<accession>A0A6A1WLK8</accession>
<sequence>MASCVTLQQLQDFHTIDRRIFARLVLGLGVDPNQSQKVVAFWNWLEGRGSNNFVWRVLALTDSSLDAVANETIMCLNLLNKEGINPSLFTDVDNHISLMRSLVSEDFSFRFVYQNRGSARSSVDEFIENVCARAFRDIVPKNLTNETPCLQPQLGFYPIVSYRHKGFYPYIFLDAPLVQPTSSKTLIQPVVPEQAASNLPRTIPIPADVRTLIVTFPKARPVTQDELKDVITRRFGNCVEAVYMDVRPTMPNIFASVVVRSPSDVVRILGGVEITKFKVHGKQVWVTRFVSKRDHQSIPASSTAAD</sequence>
<dbReference type="EMBL" id="RXIC02000019">
    <property type="protein sequence ID" value="KAB1226111.1"/>
    <property type="molecule type" value="Genomic_DNA"/>
</dbReference>
<evidence type="ECO:0008006" key="3">
    <source>
        <dbReference type="Google" id="ProtNLM"/>
    </source>
</evidence>
<comment type="caution">
    <text evidence="1">The sequence shown here is derived from an EMBL/GenBank/DDBJ whole genome shotgun (WGS) entry which is preliminary data.</text>
</comment>
<dbReference type="PANTHER" id="PTHR33527:SF16">
    <property type="entry name" value="RRM DOMAIN-CONTAINING PROTEIN"/>
    <property type="match status" value="1"/>
</dbReference>
<dbReference type="OrthoDB" id="1882251at2759"/>
<reference evidence="1 2" key="1">
    <citation type="journal article" date="2019" name="Plant Biotechnol. J.">
        <title>The red bayberry genome and genetic basis of sex determination.</title>
        <authorList>
            <person name="Jia H.M."/>
            <person name="Jia H.J."/>
            <person name="Cai Q.L."/>
            <person name="Wang Y."/>
            <person name="Zhao H.B."/>
            <person name="Yang W.F."/>
            <person name="Wang G.Y."/>
            <person name="Li Y.H."/>
            <person name="Zhan D.L."/>
            <person name="Shen Y.T."/>
            <person name="Niu Q.F."/>
            <person name="Chang L."/>
            <person name="Qiu J."/>
            <person name="Zhao L."/>
            <person name="Xie H.B."/>
            <person name="Fu W.Y."/>
            <person name="Jin J."/>
            <person name="Li X.W."/>
            <person name="Jiao Y."/>
            <person name="Zhou C.C."/>
            <person name="Tu T."/>
            <person name="Chai C.Y."/>
            <person name="Gao J.L."/>
            <person name="Fan L.J."/>
            <person name="van de Weg E."/>
            <person name="Wang J.Y."/>
            <person name="Gao Z.S."/>
        </authorList>
    </citation>
    <scope>NUCLEOTIDE SEQUENCE [LARGE SCALE GENOMIC DNA]</scope>
    <source>
        <tissue evidence="1">Leaves</tissue>
    </source>
</reference>
<evidence type="ECO:0000313" key="1">
    <source>
        <dbReference type="EMBL" id="KAB1226111.1"/>
    </source>
</evidence>
<dbReference type="PANTHER" id="PTHR33527">
    <property type="entry name" value="OS07G0274300 PROTEIN"/>
    <property type="match status" value="1"/>
</dbReference>
<name>A0A6A1WLK8_9ROSI</name>
<dbReference type="Proteomes" id="UP000516437">
    <property type="component" value="Chromosome 1"/>
</dbReference>
<protein>
    <recommendedName>
        <fullName evidence="3">RRM domain-containing protein</fullName>
    </recommendedName>
</protein>
<keyword evidence="2" id="KW-1185">Reference proteome</keyword>
<proteinExistence type="predicted"/>
<gene>
    <name evidence="1" type="ORF">CJ030_MR1G025578</name>
</gene>